<evidence type="ECO:0000313" key="11">
    <source>
        <dbReference type="Proteomes" id="UP000267096"/>
    </source>
</evidence>
<dbReference type="InterPro" id="IPR013783">
    <property type="entry name" value="Ig-like_fold"/>
</dbReference>
<keyword evidence="6" id="KW-0472">Membrane</keyword>
<keyword evidence="4" id="KW-0677">Repeat</keyword>
<gene>
    <name evidence="10" type="ORF">ASIM_LOCUS14380</name>
</gene>
<proteinExistence type="predicted"/>
<comment type="subcellular location">
    <subcellularLocation>
        <location evidence="1">Membrane</location>
        <topology evidence="1">Single-pass type I membrane protein</topology>
    </subcellularLocation>
</comment>
<keyword evidence="11" id="KW-1185">Reference proteome</keyword>
<evidence type="ECO:0000256" key="7">
    <source>
        <dbReference type="ARBA" id="ARBA00023157"/>
    </source>
</evidence>
<dbReference type="AlphaFoldDB" id="A0A3P6R994"/>
<dbReference type="InterPro" id="IPR036116">
    <property type="entry name" value="FN3_sf"/>
</dbReference>
<keyword evidence="3" id="KW-0732">Signal</keyword>
<reference evidence="10 11" key="1">
    <citation type="submission" date="2018-11" db="EMBL/GenBank/DDBJ databases">
        <authorList>
            <consortium name="Pathogen Informatics"/>
        </authorList>
    </citation>
    <scope>NUCLEOTIDE SEQUENCE [LARGE SCALE GENOMIC DNA]</scope>
</reference>
<evidence type="ECO:0000256" key="4">
    <source>
        <dbReference type="ARBA" id="ARBA00022737"/>
    </source>
</evidence>
<dbReference type="GO" id="GO:0016020">
    <property type="term" value="C:membrane"/>
    <property type="evidence" value="ECO:0007669"/>
    <property type="project" value="UniProtKB-SubCell"/>
</dbReference>
<dbReference type="PANTHER" id="PTHR24051:SF9">
    <property type="entry name" value="FIBRONECTIN TYPE-III DOMAIN-CONTAINING PROTEIN"/>
    <property type="match status" value="1"/>
</dbReference>
<keyword evidence="5" id="KW-1133">Transmembrane helix</keyword>
<evidence type="ECO:0000256" key="1">
    <source>
        <dbReference type="ARBA" id="ARBA00004479"/>
    </source>
</evidence>
<dbReference type="PROSITE" id="PS50853">
    <property type="entry name" value="FN3"/>
    <property type="match status" value="1"/>
</dbReference>
<evidence type="ECO:0000259" key="9">
    <source>
        <dbReference type="PROSITE" id="PS50853"/>
    </source>
</evidence>
<evidence type="ECO:0000256" key="5">
    <source>
        <dbReference type="ARBA" id="ARBA00022989"/>
    </source>
</evidence>
<dbReference type="EMBL" id="UYRR01031730">
    <property type="protein sequence ID" value="VDK52203.1"/>
    <property type="molecule type" value="Genomic_DNA"/>
</dbReference>
<dbReference type="InterPro" id="IPR003961">
    <property type="entry name" value="FN3_dom"/>
</dbReference>
<evidence type="ECO:0000256" key="6">
    <source>
        <dbReference type="ARBA" id="ARBA00023136"/>
    </source>
</evidence>
<evidence type="ECO:0000256" key="2">
    <source>
        <dbReference type="ARBA" id="ARBA00022692"/>
    </source>
</evidence>
<keyword evidence="8" id="KW-0325">Glycoprotein</keyword>
<dbReference type="Proteomes" id="UP000267096">
    <property type="component" value="Unassembled WGS sequence"/>
</dbReference>
<protein>
    <recommendedName>
        <fullName evidence="9">Fibronectin type-III domain-containing protein</fullName>
    </recommendedName>
</protein>
<evidence type="ECO:0000256" key="3">
    <source>
        <dbReference type="ARBA" id="ARBA00022729"/>
    </source>
</evidence>
<feature type="domain" description="Fibronectin type-III" evidence="9">
    <location>
        <begin position="67"/>
        <end position="168"/>
    </location>
</feature>
<dbReference type="Pfam" id="PF23144">
    <property type="entry name" value="Fn3_PTPRU"/>
    <property type="match status" value="1"/>
</dbReference>
<evidence type="ECO:0000256" key="8">
    <source>
        <dbReference type="ARBA" id="ARBA00023180"/>
    </source>
</evidence>
<accession>A0A3P6R994</accession>
<sequence length="546" mass="61513">MNDISGISSKSSLAVIVQPNVTSYKFEGLIGNTTYRVSVEGFSDKVSVFYTSTLISTSLAALDWLPAPTDIFLTDKASDALELTWVTPIVASASKQAMVNQHLVIAFEFNEATKISIQRRRLTVRFPNTRIRIEGLSPRTVYNVTIQAGTDFGYGSVGWAAFSTLGKHEQFILRLTSRTPNSLTLKWPVSWLSSSSVPYTIRAKTIYSVDGSEKEVSVTTFNEPGKPPEHTLRNLAPGSIFNLTMSTLGESAINDKNLLGVRTFSSTQSKKFTWGVFSTLQQGEFVVDEPRVAAETDTAASIVWQKIHHHEPVFYQVRYTPNDGGQSTVMAVQSELNLQCPKVGCDWLCALVFNLPQRPRDFLFDVRAKVAGIWNKWVPIARRHWNLMERVCSIIPPPFFVENIGKRDFMREIDLGSADSYDKNAWLVEYLQLDLSINQRIYCEFREDNLLSAIDISRLNDKATSDYEQMPYYITAGLTPKQVDDKIQFKIGDGQVYGGYLNYPLERDANPKWYLIPMSDSENEIMEPMLKSCGFKEDGITGKFFT</sequence>
<dbReference type="InterPro" id="IPR057598">
    <property type="entry name" value="Fn3_PTPRU"/>
</dbReference>
<dbReference type="CDD" id="cd00063">
    <property type="entry name" value="FN3"/>
    <property type="match status" value="1"/>
</dbReference>
<name>A0A3P6R994_ANISI</name>
<dbReference type="SUPFAM" id="SSF49265">
    <property type="entry name" value="Fibronectin type III"/>
    <property type="match status" value="1"/>
</dbReference>
<dbReference type="SMART" id="SM00060">
    <property type="entry name" value="FN3"/>
    <property type="match status" value="2"/>
</dbReference>
<keyword evidence="7" id="KW-1015">Disulfide bond</keyword>
<organism evidence="10 11">
    <name type="scientific">Anisakis simplex</name>
    <name type="common">Herring worm</name>
    <dbReference type="NCBI Taxonomy" id="6269"/>
    <lineage>
        <taxon>Eukaryota</taxon>
        <taxon>Metazoa</taxon>
        <taxon>Ecdysozoa</taxon>
        <taxon>Nematoda</taxon>
        <taxon>Chromadorea</taxon>
        <taxon>Rhabditida</taxon>
        <taxon>Spirurina</taxon>
        <taxon>Ascaridomorpha</taxon>
        <taxon>Ascaridoidea</taxon>
        <taxon>Anisakidae</taxon>
        <taxon>Anisakis</taxon>
        <taxon>Anisakis simplex complex</taxon>
    </lineage>
</organism>
<dbReference type="OrthoDB" id="6130531at2759"/>
<keyword evidence="2" id="KW-0812">Transmembrane</keyword>
<dbReference type="InterPro" id="IPR051622">
    <property type="entry name" value="R-tyr_protein_phosphatases"/>
</dbReference>
<dbReference type="PANTHER" id="PTHR24051">
    <property type="entry name" value="SUSHI DOMAIN-CONTAINING PROTEIN 1"/>
    <property type="match status" value="1"/>
</dbReference>
<evidence type="ECO:0000313" key="10">
    <source>
        <dbReference type="EMBL" id="VDK52203.1"/>
    </source>
</evidence>
<dbReference type="Gene3D" id="2.60.40.10">
    <property type="entry name" value="Immunoglobulins"/>
    <property type="match status" value="1"/>
</dbReference>